<dbReference type="InterPro" id="IPR029017">
    <property type="entry name" value="Enolase-like_N"/>
</dbReference>
<comment type="cofactor">
    <cofactor evidence="1">
        <name>Mg(2+)</name>
        <dbReference type="ChEBI" id="CHEBI:18420"/>
    </cofactor>
</comment>
<sequence>MSNPHPLVSAKIIRIETIPLRVKMERLATGSTLKLSHRCTILTRIHTDTGIIGECFNGNDDALQASVIQMIQEEMAPALIGKSVSSLEDIWALTRKATEPFLRDRRIALRAQSCIDSALHDAIGKLVNLPINILWGGAKKEIKVFALGGYYREKNDLEGLVQEVEELKAFGIYGIKLKLGGKSPSEDAKRVEVVRKAAGDDFILGCDANQGWTIAQALEFTRITKDLNIDWLEEPCKWDNDRAEMPLVRSISGVPITAGQSELTRFGCRDLMQANAIDICNFDGSWGGGPTEWRRVATLANCFGVKVMQHLEPQFGLMMSAGVANGFYGEVMLPWRDPFFYQLIANQAQRPFNHGIYTLPTEPGWGMVIDEDYLKSVTRV</sequence>
<proteinExistence type="predicted"/>
<organism evidence="5 6">
    <name type="scientific">Polynucleobacter kasalickyi</name>
    <dbReference type="NCBI Taxonomy" id="1938817"/>
    <lineage>
        <taxon>Bacteria</taxon>
        <taxon>Pseudomonadati</taxon>
        <taxon>Pseudomonadota</taxon>
        <taxon>Betaproteobacteria</taxon>
        <taxon>Burkholderiales</taxon>
        <taxon>Burkholderiaceae</taxon>
        <taxon>Polynucleobacter</taxon>
    </lineage>
</organism>
<evidence type="ECO:0000259" key="4">
    <source>
        <dbReference type="SMART" id="SM00922"/>
    </source>
</evidence>
<dbReference type="CDD" id="cd03316">
    <property type="entry name" value="MR_like"/>
    <property type="match status" value="1"/>
</dbReference>
<dbReference type="OrthoDB" id="8609034at2"/>
<name>A0A1W1Y5G9_9BURK</name>
<keyword evidence="2" id="KW-0479">Metal-binding</keyword>
<accession>A0A1W1Y5G9</accession>
<dbReference type="SUPFAM" id="SSF51604">
    <property type="entry name" value="Enolase C-terminal domain-like"/>
    <property type="match status" value="1"/>
</dbReference>
<dbReference type="InterPro" id="IPR013342">
    <property type="entry name" value="Mandelate_racemase_C"/>
</dbReference>
<evidence type="ECO:0000256" key="3">
    <source>
        <dbReference type="ARBA" id="ARBA00022842"/>
    </source>
</evidence>
<keyword evidence="6" id="KW-1185">Reference proteome</keyword>
<dbReference type="GO" id="GO:0000287">
    <property type="term" value="F:magnesium ion binding"/>
    <property type="evidence" value="ECO:0007669"/>
    <property type="project" value="TreeGrafter"/>
</dbReference>
<reference evidence="5 6" key="1">
    <citation type="submission" date="2017-04" db="EMBL/GenBank/DDBJ databases">
        <authorList>
            <person name="Afonso C.L."/>
            <person name="Miller P.J."/>
            <person name="Scott M.A."/>
            <person name="Spackman E."/>
            <person name="Goraichik I."/>
            <person name="Dimitrov K.M."/>
            <person name="Suarez D.L."/>
            <person name="Swayne D.E."/>
        </authorList>
    </citation>
    <scope>NUCLEOTIDE SEQUENCE [LARGE SCALE GENOMIC DNA]</scope>
    <source>
        <strain evidence="5 6">VK13</strain>
    </source>
</reference>
<protein>
    <submittedName>
        <fullName evidence="5">L-alanine-DL-glutamate epimerase</fullName>
    </submittedName>
</protein>
<evidence type="ECO:0000313" key="5">
    <source>
        <dbReference type="EMBL" id="SMC30968.1"/>
    </source>
</evidence>
<evidence type="ECO:0000256" key="2">
    <source>
        <dbReference type="ARBA" id="ARBA00022723"/>
    </source>
</evidence>
<dbReference type="InterPro" id="IPR013341">
    <property type="entry name" value="Mandelate_racemase_N_dom"/>
</dbReference>
<dbReference type="RefSeq" id="WP_084282103.1">
    <property type="nucleotide sequence ID" value="NZ_FWXJ01000001.1"/>
</dbReference>
<dbReference type="EMBL" id="FWXJ01000001">
    <property type="protein sequence ID" value="SMC30968.1"/>
    <property type="molecule type" value="Genomic_DNA"/>
</dbReference>
<keyword evidence="3" id="KW-0460">Magnesium</keyword>
<dbReference type="SUPFAM" id="SSF54826">
    <property type="entry name" value="Enolase N-terminal domain-like"/>
    <property type="match status" value="1"/>
</dbReference>
<dbReference type="GO" id="GO:0016052">
    <property type="term" value="P:carbohydrate catabolic process"/>
    <property type="evidence" value="ECO:0007669"/>
    <property type="project" value="TreeGrafter"/>
</dbReference>
<evidence type="ECO:0000256" key="1">
    <source>
        <dbReference type="ARBA" id="ARBA00001946"/>
    </source>
</evidence>
<dbReference type="Proteomes" id="UP000192708">
    <property type="component" value="Unassembled WGS sequence"/>
</dbReference>
<dbReference type="InterPro" id="IPR036849">
    <property type="entry name" value="Enolase-like_C_sf"/>
</dbReference>
<dbReference type="STRING" id="1938817.SAMN06296008_101321"/>
<feature type="domain" description="Mandelate racemase/muconate lactonizing enzyme C-terminal" evidence="4">
    <location>
        <begin position="157"/>
        <end position="255"/>
    </location>
</feature>
<dbReference type="PANTHER" id="PTHR13794:SF58">
    <property type="entry name" value="MITOCHONDRIAL ENOLASE SUPERFAMILY MEMBER 1"/>
    <property type="match status" value="1"/>
</dbReference>
<gene>
    <name evidence="5" type="ORF">SAMN06296008_101321</name>
</gene>
<dbReference type="PANTHER" id="PTHR13794">
    <property type="entry name" value="ENOLASE SUPERFAMILY, MANDELATE RACEMASE"/>
    <property type="match status" value="1"/>
</dbReference>
<dbReference type="SMART" id="SM00922">
    <property type="entry name" value="MR_MLE"/>
    <property type="match status" value="1"/>
</dbReference>
<evidence type="ECO:0000313" key="6">
    <source>
        <dbReference type="Proteomes" id="UP000192708"/>
    </source>
</evidence>
<dbReference type="Gene3D" id="3.30.390.10">
    <property type="entry name" value="Enolase-like, N-terminal domain"/>
    <property type="match status" value="1"/>
</dbReference>
<dbReference type="Gene3D" id="3.20.20.120">
    <property type="entry name" value="Enolase-like C-terminal domain"/>
    <property type="match status" value="1"/>
</dbReference>
<dbReference type="GO" id="GO:0016836">
    <property type="term" value="F:hydro-lyase activity"/>
    <property type="evidence" value="ECO:0007669"/>
    <property type="project" value="TreeGrafter"/>
</dbReference>
<dbReference type="AlphaFoldDB" id="A0A1W1Y5G9"/>
<dbReference type="InterPro" id="IPR029065">
    <property type="entry name" value="Enolase_C-like"/>
</dbReference>
<dbReference type="InterPro" id="IPR046945">
    <property type="entry name" value="RHMD-like"/>
</dbReference>
<dbReference type="Pfam" id="PF02746">
    <property type="entry name" value="MR_MLE_N"/>
    <property type="match status" value="1"/>
</dbReference>
<dbReference type="SFLD" id="SFLDS00001">
    <property type="entry name" value="Enolase"/>
    <property type="match status" value="1"/>
</dbReference>
<dbReference type="Pfam" id="PF13378">
    <property type="entry name" value="MR_MLE_C"/>
    <property type="match status" value="1"/>
</dbReference>